<name>A0ABS7Q9V0_9ACTN</name>
<dbReference type="Gene3D" id="3.20.20.140">
    <property type="entry name" value="Metal-dependent hydrolases"/>
    <property type="match status" value="1"/>
</dbReference>
<dbReference type="InterPro" id="IPR032466">
    <property type="entry name" value="Metal_Hydrolase"/>
</dbReference>
<evidence type="ECO:0000259" key="1">
    <source>
        <dbReference type="Pfam" id="PF01979"/>
    </source>
</evidence>
<dbReference type="PANTHER" id="PTHR43135:SF3">
    <property type="entry name" value="ALPHA-D-RIBOSE 1-METHYLPHOSPHONATE 5-TRIPHOSPHATE DIPHOSPHATASE"/>
    <property type="match status" value="1"/>
</dbReference>
<dbReference type="PANTHER" id="PTHR43135">
    <property type="entry name" value="ALPHA-D-RIBOSE 1-METHYLPHOSPHONATE 5-TRIPHOSPHATE DIPHOSPHATASE"/>
    <property type="match status" value="1"/>
</dbReference>
<dbReference type="Gene3D" id="2.30.40.10">
    <property type="entry name" value="Urease, subunit C, domain 1"/>
    <property type="match status" value="1"/>
</dbReference>
<feature type="domain" description="Amidohydrolase-related" evidence="1">
    <location>
        <begin position="55"/>
        <end position="390"/>
    </location>
</feature>
<comment type="caution">
    <text evidence="2">The sequence shown here is derived from an EMBL/GenBank/DDBJ whole genome shotgun (WGS) entry which is preliminary data.</text>
</comment>
<dbReference type="SUPFAM" id="SSF51556">
    <property type="entry name" value="Metallo-dependent hydrolases"/>
    <property type="match status" value="1"/>
</dbReference>
<dbReference type="CDD" id="cd01299">
    <property type="entry name" value="Met_dep_hydrolase_A"/>
    <property type="match status" value="1"/>
</dbReference>
<protein>
    <submittedName>
        <fullName evidence="2">Amidohydrolase family protein</fullName>
    </submittedName>
</protein>
<organism evidence="2 3">
    <name type="scientific">Actinacidiphila acidipaludis</name>
    <dbReference type="NCBI Taxonomy" id="2873382"/>
    <lineage>
        <taxon>Bacteria</taxon>
        <taxon>Bacillati</taxon>
        <taxon>Actinomycetota</taxon>
        <taxon>Actinomycetes</taxon>
        <taxon>Kitasatosporales</taxon>
        <taxon>Streptomycetaceae</taxon>
        <taxon>Actinacidiphila</taxon>
    </lineage>
</organism>
<evidence type="ECO:0000313" key="2">
    <source>
        <dbReference type="EMBL" id="MBY8879939.1"/>
    </source>
</evidence>
<dbReference type="InterPro" id="IPR057744">
    <property type="entry name" value="OTAase-like"/>
</dbReference>
<dbReference type="EMBL" id="JAINZZ010000025">
    <property type="protein sequence ID" value="MBY8879939.1"/>
    <property type="molecule type" value="Genomic_DNA"/>
</dbReference>
<dbReference type="Proteomes" id="UP000778578">
    <property type="component" value="Unassembled WGS sequence"/>
</dbReference>
<dbReference type="InterPro" id="IPR006680">
    <property type="entry name" value="Amidohydro-rel"/>
</dbReference>
<dbReference type="InterPro" id="IPR051781">
    <property type="entry name" value="Metallo-dep_Hydrolase"/>
</dbReference>
<reference evidence="2 3" key="1">
    <citation type="submission" date="2021-08" db="EMBL/GenBank/DDBJ databases">
        <title>WGS of actinomycetes from Thailand.</title>
        <authorList>
            <person name="Thawai C."/>
        </authorList>
    </citation>
    <scope>NUCLEOTIDE SEQUENCE [LARGE SCALE GENOMIC DNA]</scope>
    <source>
        <strain evidence="2 3">PLK6-54</strain>
    </source>
</reference>
<gene>
    <name evidence="2" type="ORF">K7862_20215</name>
</gene>
<dbReference type="SUPFAM" id="SSF51338">
    <property type="entry name" value="Composite domain of metallo-dependent hydrolases"/>
    <property type="match status" value="2"/>
</dbReference>
<sequence>MKTLALHAGSMFDGFSLSDPATVYVAGDRIVRVDREGALPADGTALVDFGTEACLLPGLIDTHVHLAFDAGPDPVASLAAMDDETLLAHMRDAARSALDAGITTLRDLGDRDFLSLKLVEELAGRPELGPEILPAGPPLTVHGGHCHFLGGEVEGAEALRAAVRERHARGCRVIKIMASGGHMTPDSVPPHVSQYSLADLRVVVDEAHGLGLPVAAHVHGVQAVQDAVEAGVDSLEHLTFLTSDGAGPDEGLLKTVADSGSFVSLTVGSDPGKAVQPHGDLLKHVETMRKAWTELRALGADVVVGSDAGIAPFKPHDVLPHGVRDLQGFAGMTPLEALTAVTSVAARACRVEGRKGQIAPGADADILAVHGNPVADPAALFAIEAVFRAGVQVRGR</sequence>
<dbReference type="Pfam" id="PF01979">
    <property type="entry name" value="Amidohydro_1"/>
    <property type="match status" value="1"/>
</dbReference>
<proteinExistence type="predicted"/>
<evidence type="ECO:0000313" key="3">
    <source>
        <dbReference type="Proteomes" id="UP000778578"/>
    </source>
</evidence>
<keyword evidence="3" id="KW-1185">Reference proteome</keyword>
<dbReference type="InterPro" id="IPR011059">
    <property type="entry name" value="Metal-dep_hydrolase_composite"/>
</dbReference>
<dbReference type="RefSeq" id="WP_222964487.1">
    <property type="nucleotide sequence ID" value="NZ_JAINZZ010000025.1"/>
</dbReference>
<accession>A0ABS7Q9V0</accession>